<dbReference type="PATRIC" id="fig|999408.3.peg.6147"/>
<evidence type="ECO:0000313" key="1">
    <source>
        <dbReference type="EMBL" id="ENZ05159.1"/>
    </source>
</evidence>
<dbReference type="EMBL" id="AGYR01000083">
    <property type="protein sequence ID" value="ENZ05159.1"/>
    <property type="molecule type" value="Genomic_DNA"/>
</dbReference>
<dbReference type="AlphaFoldDB" id="A0A0E2H0V7"/>
<organism evidence="1 2">
    <name type="scientific">[Clostridium] clostridioforme 90A8</name>
    <dbReference type="NCBI Taxonomy" id="999408"/>
    <lineage>
        <taxon>Bacteria</taxon>
        <taxon>Bacillati</taxon>
        <taxon>Bacillota</taxon>
        <taxon>Clostridia</taxon>
        <taxon>Lachnospirales</taxon>
        <taxon>Lachnospiraceae</taxon>
        <taxon>Enterocloster</taxon>
    </lineage>
</organism>
<comment type="caution">
    <text evidence="1">The sequence shown here is derived from an EMBL/GenBank/DDBJ whole genome shotgun (WGS) entry which is preliminary data.</text>
</comment>
<proteinExistence type="predicted"/>
<evidence type="ECO:0008006" key="3">
    <source>
        <dbReference type="Google" id="ProtNLM"/>
    </source>
</evidence>
<dbReference type="HOGENOM" id="CLU_2567792_0_0_9"/>
<evidence type="ECO:0000313" key="2">
    <source>
        <dbReference type="Proteomes" id="UP000013085"/>
    </source>
</evidence>
<protein>
    <recommendedName>
        <fullName evidence="3">Tyr recombinase domain-containing protein</fullName>
    </recommendedName>
</protein>
<dbReference type="Proteomes" id="UP000013085">
    <property type="component" value="Unassembled WGS sequence"/>
</dbReference>
<reference evidence="1 2" key="1">
    <citation type="submission" date="2013-01" db="EMBL/GenBank/DDBJ databases">
        <title>The Genome Sequence of Clostridium clostridioforme 90A8.</title>
        <authorList>
            <consortium name="The Broad Institute Genome Sequencing Platform"/>
            <person name="Earl A."/>
            <person name="Ward D."/>
            <person name="Feldgarden M."/>
            <person name="Gevers D."/>
            <person name="Courvalin P."/>
            <person name="Lambert T."/>
            <person name="Walker B."/>
            <person name="Young S.K."/>
            <person name="Zeng Q."/>
            <person name="Gargeya S."/>
            <person name="Fitzgerald M."/>
            <person name="Haas B."/>
            <person name="Abouelleil A."/>
            <person name="Alvarado L."/>
            <person name="Arachchi H.M."/>
            <person name="Berlin A.M."/>
            <person name="Chapman S.B."/>
            <person name="Dewar J."/>
            <person name="Goldberg J."/>
            <person name="Griggs A."/>
            <person name="Gujja S."/>
            <person name="Hansen M."/>
            <person name="Howarth C."/>
            <person name="Imamovic A."/>
            <person name="Larimer J."/>
            <person name="McCowan C."/>
            <person name="Murphy C."/>
            <person name="Neiman D."/>
            <person name="Pearson M."/>
            <person name="Priest M."/>
            <person name="Roberts A."/>
            <person name="Saif S."/>
            <person name="Shea T."/>
            <person name="Sisk P."/>
            <person name="Sykes S."/>
            <person name="Wortman J."/>
            <person name="Nusbaum C."/>
            <person name="Birren B."/>
        </authorList>
    </citation>
    <scope>NUCLEOTIDE SEQUENCE [LARGE SCALE GENOMIC DNA]</scope>
    <source>
        <strain evidence="1 2">90A8</strain>
    </source>
</reference>
<name>A0A0E2H0V7_9FIRM</name>
<accession>A0A0E2H0V7</accession>
<gene>
    <name evidence="1" type="ORF">HMPREF1090_05742</name>
</gene>
<sequence>MISSCSKNKCRQVGNSEKGIYAFRRTVNSKMRCEEVSATAALLGHTEDVNERYYTYDISGIEEKTEIILRINAEMSNLGNR</sequence>